<dbReference type="Pfam" id="PF01266">
    <property type="entry name" value="DAO"/>
    <property type="match status" value="1"/>
</dbReference>
<proteinExistence type="predicted"/>
<accession>A0AAE0MYR9</accession>
<dbReference type="EMBL" id="JAULSN010000012">
    <property type="protein sequence ID" value="KAK3361283.1"/>
    <property type="molecule type" value="Genomic_DNA"/>
</dbReference>
<dbReference type="PANTHER" id="PTHR13847:SF185">
    <property type="entry name" value="FAD DEPENDENT OXIDOREDUCTASE SUPERFAMILY (AFU_ORTHOLOGUE AFUA_3G02360)"/>
    <property type="match status" value="1"/>
</dbReference>
<dbReference type="Proteomes" id="UP001287356">
    <property type="component" value="Unassembled WGS sequence"/>
</dbReference>
<gene>
    <name evidence="3" type="ORF">B0T24DRAFT_642911</name>
</gene>
<dbReference type="Gene3D" id="3.50.50.60">
    <property type="entry name" value="FAD/NAD(P)-binding domain"/>
    <property type="match status" value="3"/>
</dbReference>
<evidence type="ECO:0000313" key="3">
    <source>
        <dbReference type="EMBL" id="KAK3361283.1"/>
    </source>
</evidence>
<comment type="caution">
    <text evidence="3">The sequence shown here is derived from an EMBL/GenBank/DDBJ whole genome shotgun (WGS) entry which is preliminary data.</text>
</comment>
<dbReference type="InterPro" id="IPR006076">
    <property type="entry name" value="FAD-dep_OxRdtase"/>
</dbReference>
<sequence length="435" mass="46246">MSRLQNNDVVAIVGGGVIGLSTAYNLAQRCSNSTWPNVRIKVIEAFSKPFTAASSTCTGCFHYGFPESQTQPLKPLGKYSFDLWAAEAEEADFKATTGYRPQSCFGINPGSGQGLDELPDWVQKASSWNVDTEVLGTYNAVVNPTGVGGWLTSQCLALGVEILTGLRLVHVSLSTDDKVQAVTCYAKGGDPAMIRIECKQVLLACGPWTPTVYVALFPSSPIHLQWTTDAGDWVTIKNPCPTTQATTAFVSFANLIGEKLEFAARNDGTIWACGRRTLTAALPPPGHLNEPDESVIEELSDRARTWLNWKCNCHAKHASNDFQLISKGRGFRPAAKSGLPTIDEVASSELTDSHDGQGPVKKSPSGVFVCWGHGSYGLTLGMGTGRLVSQLLLGEKPDLDLSLFALHPSSNGSTASGKASSALPADGNGATGPQL</sequence>
<dbReference type="InterPro" id="IPR036188">
    <property type="entry name" value="FAD/NAD-bd_sf"/>
</dbReference>
<dbReference type="AlphaFoldDB" id="A0AAE0MYR9"/>
<dbReference type="GO" id="GO:0042147">
    <property type="term" value="P:retrograde transport, endosome to Golgi"/>
    <property type="evidence" value="ECO:0007669"/>
    <property type="project" value="TreeGrafter"/>
</dbReference>
<feature type="domain" description="FAD dependent oxidoreductase" evidence="2">
    <location>
        <begin position="10"/>
        <end position="391"/>
    </location>
</feature>
<protein>
    <recommendedName>
        <fullName evidence="2">FAD dependent oxidoreductase domain-containing protein</fullName>
    </recommendedName>
</protein>
<keyword evidence="4" id="KW-1185">Reference proteome</keyword>
<dbReference type="GO" id="GO:0005829">
    <property type="term" value="C:cytosol"/>
    <property type="evidence" value="ECO:0007669"/>
    <property type="project" value="GOC"/>
</dbReference>
<dbReference type="Gene3D" id="3.30.9.10">
    <property type="entry name" value="D-Amino Acid Oxidase, subunit A, domain 2"/>
    <property type="match status" value="1"/>
</dbReference>
<feature type="region of interest" description="Disordered" evidence="1">
    <location>
        <begin position="411"/>
        <end position="435"/>
    </location>
</feature>
<dbReference type="PANTHER" id="PTHR13847">
    <property type="entry name" value="SARCOSINE DEHYDROGENASE-RELATED"/>
    <property type="match status" value="1"/>
</dbReference>
<reference evidence="3" key="2">
    <citation type="submission" date="2023-06" db="EMBL/GenBank/DDBJ databases">
        <authorList>
            <consortium name="Lawrence Berkeley National Laboratory"/>
            <person name="Haridas S."/>
            <person name="Hensen N."/>
            <person name="Bonometti L."/>
            <person name="Westerberg I."/>
            <person name="Brannstrom I.O."/>
            <person name="Guillou S."/>
            <person name="Cros-Aarteil S."/>
            <person name="Calhoun S."/>
            <person name="Kuo A."/>
            <person name="Mondo S."/>
            <person name="Pangilinan J."/>
            <person name="Riley R."/>
            <person name="Labutti K."/>
            <person name="Andreopoulos B."/>
            <person name="Lipzen A."/>
            <person name="Chen C."/>
            <person name="Yanf M."/>
            <person name="Daum C."/>
            <person name="Ng V."/>
            <person name="Clum A."/>
            <person name="Steindorff A."/>
            <person name="Ohm R."/>
            <person name="Martin F."/>
            <person name="Silar P."/>
            <person name="Natvig D."/>
            <person name="Lalanne C."/>
            <person name="Gautier V."/>
            <person name="Ament-Velasquez S.L."/>
            <person name="Kruys A."/>
            <person name="Hutchinson M.I."/>
            <person name="Powell A.J."/>
            <person name="Barry K."/>
            <person name="Miller A.N."/>
            <person name="Grigoriev I.V."/>
            <person name="Debuchy R."/>
            <person name="Gladieux P."/>
            <person name="Thoren M.H."/>
            <person name="Johannesson H."/>
        </authorList>
    </citation>
    <scope>NUCLEOTIDE SEQUENCE</scope>
    <source>
        <strain evidence="3">CBS 958.72</strain>
    </source>
</reference>
<dbReference type="GO" id="GO:0005770">
    <property type="term" value="C:late endosome"/>
    <property type="evidence" value="ECO:0007669"/>
    <property type="project" value="TreeGrafter"/>
</dbReference>
<evidence type="ECO:0000259" key="2">
    <source>
        <dbReference type="Pfam" id="PF01266"/>
    </source>
</evidence>
<evidence type="ECO:0000313" key="4">
    <source>
        <dbReference type="Proteomes" id="UP001287356"/>
    </source>
</evidence>
<evidence type="ECO:0000256" key="1">
    <source>
        <dbReference type="SAM" id="MobiDB-lite"/>
    </source>
</evidence>
<reference evidence="3" key="1">
    <citation type="journal article" date="2023" name="Mol. Phylogenet. Evol.">
        <title>Genome-scale phylogeny and comparative genomics of the fungal order Sordariales.</title>
        <authorList>
            <person name="Hensen N."/>
            <person name="Bonometti L."/>
            <person name="Westerberg I."/>
            <person name="Brannstrom I.O."/>
            <person name="Guillou S."/>
            <person name="Cros-Aarteil S."/>
            <person name="Calhoun S."/>
            <person name="Haridas S."/>
            <person name="Kuo A."/>
            <person name="Mondo S."/>
            <person name="Pangilinan J."/>
            <person name="Riley R."/>
            <person name="LaButti K."/>
            <person name="Andreopoulos B."/>
            <person name="Lipzen A."/>
            <person name="Chen C."/>
            <person name="Yan M."/>
            <person name="Daum C."/>
            <person name="Ng V."/>
            <person name="Clum A."/>
            <person name="Steindorff A."/>
            <person name="Ohm R.A."/>
            <person name="Martin F."/>
            <person name="Silar P."/>
            <person name="Natvig D.O."/>
            <person name="Lalanne C."/>
            <person name="Gautier V."/>
            <person name="Ament-Velasquez S.L."/>
            <person name="Kruys A."/>
            <person name="Hutchinson M.I."/>
            <person name="Powell A.J."/>
            <person name="Barry K."/>
            <person name="Miller A.N."/>
            <person name="Grigoriev I.V."/>
            <person name="Debuchy R."/>
            <person name="Gladieux P."/>
            <person name="Hiltunen Thoren M."/>
            <person name="Johannesson H."/>
        </authorList>
    </citation>
    <scope>NUCLEOTIDE SEQUENCE</scope>
    <source>
        <strain evidence="3">CBS 958.72</strain>
    </source>
</reference>
<dbReference type="SUPFAM" id="SSF51905">
    <property type="entry name" value="FAD/NAD(P)-binding domain"/>
    <property type="match status" value="1"/>
</dbReference>
<organism evidence="3 4">
    <name type="scientific">Lasiosphaeria ovina</name>
    <dbReference type="NCBI Taxonomy" id="92902"/>
    <lineage>
        <taxon>Eukaryota</taxon>
        <taxon>Fungi</taxon>
        <taxon>Dikarya</taxon>
        <taxon>Ascomycota</taxon>
        <taxon>Pezizomycotina</taxon>
        <taxon>Sordariomycetes</taxon>
        <taxon>Sordariomycetidae</taxon>
        <taxon>Sordariales</taxon>
        <taxon>Lasiosphaeriaceae</taxon>
        <taxon>Lasiosphaeria</taxon>
    </lineage>
</organism>
<name>A0AAE0MYR9_9PEZI</name>